<evidence type="ECO:0000313" key="4">
    <source>
        <dbReference type="EMBL" id="MEC4177058.1"/>
    </source>
</evidence>
<evidence type="ECO:0000256" key="2">
    <source>
        <dbReference type="PROSITE-ProRule" id="PRU00335"/>
    </source>
</evidence>
<accession>A0ABU6IL21</accession>
<feature type="DNA-binding region" description="H-T-H motif" evidence="2">
    <location>
        <begin position="37"/>
        <end position="56"/>
    </location>
</feature>
<dbReference type="InterPro" id="IPR001647">
    <property type="entry name" value="HTH_TetR"/>
</dbReference>
<proteinExistence type="predicted"/>
<keyword evidence="5" id="KW-1185">Reference proteome</keyword>
<sequence length="193" mass="20615">MTKPLAKPKSLKAQITRTSLVLAAAALLRERGPEAVTYRKVAEWAGAASSSVGYYFESVTDLLYEAGCYNIELWIARAEKVAQTAETLTREECRERIIDLLVEACLPDDSVSMAAHYAQLIAASEAPVVTEAYRKGRAALDAAVNRILVHASVALEPSVVGALVDGGAVKAISEGYDVREVVRGLLAVAVHSS</sequence>
<evidence type="ECO:0000256" key="1">
    <source>
        <dbReference type="ARBA" id="ARBA00023125"/>
    </source>
</evidence>
<evidence type="ECO:0000313" key="5">
    <source>
        <dbReference type="Proteomes" id="UP001349994"/>
    </source>
</evidence>
<name>A0ABU6IL21_9ACTN</name>
<evidence type="ECO:0000259" key="3">
    <source>
        <dbReference type="PROSITE" id="PS50977"/>
    </source>
</evidence>
<comment type="caution">
    <text evidence="4">The sequence shown here is derived from an EMBL/GenBank/DDBJ whole genome shotgun (WGS) entry which is preliminary data.</text>
</comment>
<feature type="domain" description="HTH tetR-type" evidence="3">
    <location>
        <begin position="14"/>
        <end position="74"/>
    </location>
</feature>
<reference evidence="4 5" key="1">
    <citation type="submission" date="2024-01" db="EMBL/GenBank/DDBJ databases">
        <title>novel species in genus Adlercreutzia.</title>
        <authorList>
            <person name="Liu X."/>
        </authorList>
    </citation>
    <scope>NUCLEOTIDE SEQUENCE [LARGE SCALE GENOMIC DNA]</scope>
    <source>
        <strain evidence="4 5">R7</strain>
    </source>
</reference>
<keyword evidence="1 2" id="KW-0238">DNA-binding</keyword>
<gene>
    <name evidence="4" type="ORF">VIN30_11430</name>
</gene>
<dbReference type="InterPro" id="IPR009057">
    <property type="entry name" value="Homeodomain-like_sf"/>
</dbReference>
<dbReference type="Proteomes" id="UP001349994">
    <property type="component" value="Unassembled WGS sequence"/>
</dbReference>
<dbReference type="SUPFAM" id="SSF46689">
    <property type="entry name" value="Homeodomain-like"/>
    <property type="match status" value="1"/>
</dbReference>
<dbReference type="RefSeq" id="WP_326426846.1">
    <property type="nucleotide sequence ID" value="NZ_JAYMFF010000036.1"/>
</dbReference>
<protein>
    <submittedName>
        <fullName evidence="4">TetR family transcriptional regulator</fullName>
    </submittedName>
</protein>
<dbReference type="EMBL" id="JAYMFF010000036">
    <property type="protein sequence ID" value="MEC4177058.1"/>
    <property type="molecule type" value="Genomic_DNA"/>
</dbReference>
<dbReference type="Pfam" id="PF00440">
    <property type="entry name" value="TetR_N"/>
    <property type="match status" value="1"/>
</dbReference>
<dbReference type="PROSITE" id="PS50977">
    <property type="entry name" value="HTH_TETR_2"/>
    <property type="match status" value="1"/>
</dbReference>
<organism evidence="4 5">
    <name type="scientific">Adlercreutzia wanghongyangiae</name>
    <dbReference type="NCBI Taxonomy" id="3111451"/>
    <lineage>
        <taxon>Bacteria</taxon>
        <taxon>Bacillati</taxon>
        <taxon>Actinomycetota</taxon>
        <taxon>Coriobacteriia</taxon>
        <taxon>Eggerthellales</taxon>
        <taxon>Eggerthellaceae</taxon>
        <taxon>Adlercreutzia</taxon>
    </lineage>
</organism>
<dbReference type="Gene3D" id="1.10.357.10">
    <property type="entry name" value="Tetracycline Repressor, domain 2"/>
    <property type="match status" value="1"/>
</dbReference>